<comment type="caution">
    <text evidence="1">The sequence shown here is derived from an EMBL/GenBank/DDBJ whole genome shotgun (WGS) entry which is preliminary data.</text>
</comment>
<keyword evidence="2" id="KW-1185">Reference proteome</keyword>
<sequence>MPYLVKKRRWEKTRRKEEEHEDYGQELYTSGWTTNRGHYPSGSPQRRNDPSSNVHRRSRSSSRNRTRSGSRHRSWSTQRTHSGATPAQQGGALDSKTARHSSSQTQVSWADTASGQKREAGAESARIQALEKELAQIKHNALFIEEIKKT</sequence>
<name>A0ACB7SF76_HYAAI</name>
<dbReference type="EMBL" id="CM023484">
    <property type="protein sequence ID" value="KAH6933383.1"/>
    <property type="molecule type" value="Genomic_DNA"/>
</dbReference>
<evidence type="ECO:0000313" key="2">
    <source>
        <dbReference type="Proteomes" id="UP000821845"/>
    </source>
</evidence>
<proteinExistence type="predicted"/>
<accession>A0ACB7SF76</accession>
<organism evidence="1 2">
    <name type="scientific">Hyalomma asiaticum</name>
    <name type="common">Tick</name>
    <dbReference type="NCBI Taxonomy" id="266040"/>
    <lineage>
        <taxon>Eukaryota</taxon>
        <taxon>Metazoa</taxon>
        <taxon>Ecdysozoa</taxon>
        <taxon>Arthropoda</taxon>
        <taxon>Chelicerata</taxon>
        <taxon>Arachnida</taxon>
        <taxon>Acari</taxon>
        <taxon>Parasitiformes</taxon>
        <taxon>Ixodida</taxon>
        <taxon>Ixodoidea</taxon>
        <taxon>Ixodidae</taxon>
        <taxon>Hyalomminae</taxon>
        <taxon>Hyalomma</taxon>
    </lineage>
</organism>
<reference evidence="1" key="1">
    <citation type="submission" date="2020-05" db="EMBL/GenBank/DDBJ databases">
        <title>Large-scale comparative analyses of tick genomes elucidate their genetic diversity and vector capacities.</title>
        <authorList>
            <person name="Jia N."/>
            <person name="Wang J."/>
            <person name="Shi W."/>
            <person name="Du L."/>
            <person name="Sun Y."/>
            <person name="Zhan W."/>
            <person name="Jiang J."/>
            <person name="Wang Q."/>
            <person name="Zhang B."/>
            <person name="Ji P."/>
            <person name="Sakyi L.B."/>
            <person name="Cui X."/>
            <person name="Yuan T."/>
            <person name="Jiang B."/>
            <person name="Yang W."/>
            <person name="Lam T.T.-Y."/>
            <person name="Chang Q."/>
            <person name="Ding S."/>
            <person name="Wang X."/>
            <person name="Zhu J."/>
            <person name="Ruan X."/>
            <person name="Zhao L."/>
            <person name="Wei J."/>
            <person name="Que T."/>
            <person name="Du C."/>
            <person name="Cheng J."/>
            <person name="Dai P."/>
            <person name="Han X."/>
            <person name="Huang E."/>
            <person name="Gao Y."/>
            <person name="Liu J."/>
            <person name="Shao H."/>
            <person name="Ye R."/>
            <person name="Li L."/>
            <person name="Wei W."/>
            <person name="Wang X."/>
            <person name="Wang C."/>
            <person name="Yang T."/>
            <person name="Huo Q."/>
            <person name="Li W."/>
            <person name="Guo W."/>
            <person name="Chen H."/>
            <person name="Zhou L."/>
            <person name="Ni X."/>
            <person name="Tian J."/>
            <person name="Zhou Y."/>
            <person name="Sheng Y."/>
            <person name="Liu T."/>
            <person name="Pan Y."/>
            <person name="Xia L."/>
            <person name="Li J."/>
            <person name="Zhao F."/>
            <person name="Cao W."/>
        </authorList>
    </citation>
    <scope>NUCLEOTIDE SEQUENCE</scope>
    <source>
        <strain evidence="1">Hyas-2018</strain>
    </source>
</reference>
<gene>
    <name evidence="1" type="ORF">HPB50_014492</name>
</gene>
<evidence type="ECO:0000313" key="1">
    <source>
        <dbReference type="EMBL" id="KAH6933383.1"/>
    </source>
</evidence>
<protein>
    <submittedName>
        <fullName evidence="1">Uncharacterized protein</fullName>
    </submittedName>
</protein>
<dbReference type="Proteomes" id="UP000821845">
    <property type="component" value="Chromosome 4"/>
</dbReference>